<protein>
    <submittedName>
        <fullName evidence="4">PAT1H</fullName>
    </submittedName>
</protein>
<evidence type="ECO:0000313" key="4">
    <source>
        <dbReference type="EMBL" id="KAL0487349.1"/>
    </source>
</evidence>
<dbReference type="GO" id="GO:0033962">
    <property type="term" value="P:P-body assembly"/>
    <property type="evidence" value="ECO:0007669"/>
    <property type="project" value="TreeGrafter"/>
</dbReference>
<feature type="compositionally biased region" description="Acidic residues" evidence="3">
    <location>
        <begin position="35"/>
        <end position="52"/>
    </location>
</feature>
<name>A0AAW2ZFB9_9EUKA</name>
<gene>
    <name evidence="4" type="ORF">AKO1_000770</name>
</gene>
<dbReference type="PANTHER" id="PTHR21551">
    <property type="entry name" value="TOPOISOMERASE II-ASSOCIATED PROTEIN PAT1"/>
    <property type="match status" value="1"/>
</dbReference>
<dbReference type="InterPro" id="IPR039900">
    <property type="entry name" value="Pat1-like"/>
</dbReference>
<reference evidence="4 5" key="1">
    <citation type="submission" date="2024-03" db="EMBL/GenBank/DDBJ databases">
        <title>The Acrasis kona genome and developmental transcriptomes reveal deep origins of eukaryotic multicellular pathways.</title>
        <authorList>
            <person name="Sheikh S."/>
            <person name="Fu C.-J."/>
            <person name="Brown M.W."/>
            <person name="Baldauf S.L."/>
        </authorList>
    </citation>
    <scope>NUCLEOTIDE SEQUENCE [LARGE SCALE GENOMIC DNA]</scope>
    <source>
        <strain evidence="4 5">ATCC MYA-3509</strain>
    </source>
</reference>
<dbReference type="Proteomes" id="UP001431209">
    <property type="component" value="Unassembled WGS sequence"/>
</dbReference>
<evidence type="ECO:0000256" key="1">
    <source>
        <dbReference type="ARBA" id="ARBA00004201"/>
    </source>
</evidence>
<feature type="region of interest" description="Disordered" evidence="3">
    <location>
        <begin position="33"/>
        <end position="109"/>
    </location>
</feature>
<dbReference type="GO" id="GO:0000932">
    <property type="term" value="C:P-body"/>
    <property type="evidence" value="ECO:0007669"/>
    <property type="project" value="UniProtKB-SubCell"/>
</dbReference>
<keyword evidence="2" id="KW-0963">Cytoplasm</keyword>
<evidence type="ECO:0000256" key="3">
    <source>
        <dbReference type="SAM" id="MobiDB-lite"/>
    </source>
</evidence>
<evidence type="ECO:0000256" key="2">
    <source>
        <dbReference type="ARBA" id="ARBA00022490"/>
    </source>
</evidence>
<dbReference type="GO" id="GO:0003723">
    <property type="term" value="F:RNA binding"/>
    <property type="evidence" value="ECO:0007669"/>
    <property type="project" value="TreeGrafter"/>
</dbReference>
<dbReference type="EMBL" id="JAOPGA020001336">
    <property type="protein sequence ID" value="KAL0487349.1"/>
    <property type="molecule type" value="Genomic_DNA"/>
</dbReference>
<dbReference type="PANTHER" id="PTHR21551:SF0">
    <property type="entry name" value="PROTEIN ASSOCIATED WITH TOPO II RELATED-1, ISOFORM A"/>
    <property type="match status" value="1"/>
</dbReference>
<feature type="compositionally biased region" description="Polar residues" evidence="3">
    <location>
        <begin position="62"/>
        <end position="72"/>
    </location>
</feature>
<organism evidence="4 5">
    <name type="scientific">Acrasis kona</name>
    <dbReference type="NCBI Taxonomy" id="1008807"/>
    <lineage>
        <taxon>Eukaryota</taxon>
        <taxon>Discoba</taxon>
        <taxon>Heterolobosea</taxon>
        <taxon>Tetramitia</taxon>
        <taxon>Eutetramitia</taxon>
        <taxon>Acrasidae</taxon>
        <taxon>Acrasis</taxon>
    </lineage>
</organism>
<proteinExistence type="predicted"/>
<evidence type="ECO:0000313" key="5">
    <source>
        <dbReference type="Proteomes" id="UP001431209"/>
    </source>
</evidence>
<keyword evidence="5" id="KW-1185">Reference proteome</keyword>
<accession>A0AAW2ZFB9</accession>
<dbReference type="AlphaFoldDB" id="A0AAW2ZFB9"/>
<dbReference type="GO" id="GO:0000290">
    <property type="term" value="P:deadenylation-dependent decapping of nuclear-transcribed mRNA"/>
    <property type="evidence" value="ECO:0007669"/>
    <property type="project" value="InterPro"/>
</dbReference>
<comment type="subcellular location">
    <subcellularLocation>
        <location evidence="1">Cytoplasm</location>
        <location evidence="1">P-body</location>
    </subcellularLocation>
</comment>
<sequence>MFGDSFDSGNDPGFGFLGADHMVMNDDEHLRDNVEDYDDDKNDLTFGDDTEPDIGSIVDQWQELSSRTSAQDQVERTKKSESSNQVAQPLNFEEKNVHKPPPTSEMPIPSHLLSKGRPINRPAPNHNIGDGIWSPSGSFDRNEYAGLESQLMSNHAHMYGALSSSPVMMPPPSTPFNSAGVLSVEELERQMIINMQLGTPPSNFNMPYVMPSQPNPSPEPMNEGTRITTIFIRRQQQFHTIHISQIFALYIQYLFDDTSCMNAEEIEQIVRQQMSDLQIKNPFTDDYYYCSVTNKKTIEQKRINVNFANWLVEALNIYKSERELENIREKEREELAQLPRVFGRIPSQNVRAPRNIFDFDLETRQNMAQISASLSINKDKHARMCIMIENGINILMQIQEHSLCQKQQQSNYDVEKYDKTFDHLCHSVWSSMVDQDGSLLINILSSHKGIKYVTKALKHLPEKYTNSILSLVMVRFYEVFEQSASKYEPQLKTALIEACCDAIKSHSTIDALCQILFTNARHVEHFNDKNQLVKIDFRFLSSHEGARILSVWLERANDLKKKESCSDSNMYIKIFIHLFNICKNNFSNVVKAPFGWKLATAFMKQCDNEQKKSMLSELRPLLNKTGDEDVKEFVMNQ</sequence>
<comment type="caution">
    <text evidence="4">The sequence shown here is derived from an EMBL/GenBank/DDBJ whole genome shotgun (WGS) entry which is preliminary data.</text>
</comment>